<feature type="compositionally biased region" description="Gly residues" evidence="3">
    <location>
        <begin position="580"/>
        <end position="589"/>
    </location>
</feature>
<feature type="compositionally biased region" description="Gly residues" evidence="3">
    <location>
        <begin position="541"/>
        <end position="559"/>
    </location>
</feature>
<feature type="compositionally biased region" description="Basic and acidic residues" evidence="3">
    <location>
        <begin position="326"/>
        <end position="364"/>
    </location>
</feature>
<dbReference type="Proteomes" id="UP000654075">
    <property type="component" value="Unassembled WGS sequence"/>
</dbReference>
<evidence type="ECO:0000256" key="3">
    <source>
        <dbReference type="SAM" id="MobiDB-lite"/>
    </source>
</evidence>
<gene>
    <name evidence="4" type="ORF">PGLA1383_LOCUS13938</name>
</gene>
<feature type="region of interest" description="Disordered" evidence="3">
    <location>
        <begin position="302"/>
        <end position="365"/>
    </location>
</feature>
<dbReference type="OrthoDB" id="10660446at2759"/>
<keyword evidence="5" id="KW-1185">Reference proteome</keyword>
<organism evidence="4 5">
    <name type="scientific">Polarella glacialis</name>
    <name type="common">Dinoflagellate</name>
    <dbReference type="NCBI Taxonomy" id="89957"/>
    <lineage>
        <taxon>Eukaryota</taxon>
        <taxon>Sar</taxon>
        <taxon>Alveolata</taxon>
        <taxon>Dinophyceae</taxon>
        <taxon>Suessiales</taxon>
        <taxon>Suessiaceae</taxon>
        <taxon>Polarella</taxon>
    </lineage>
</organism>
<dbReference type="Gene3D" id="2.120.10.80">
    <property type="entry name" value="Kelch-type beta propeller"/>
    <property type="match status" value="2"/>
</dbReference>
<dbReference type="Pfam" id="PF24681">
    <property type="entry name" value="Kelch_KLHDC2_KLHL20_DRC7"/>
    <property type="match status" value="2"/>
</dbReference>
<name>A0A813E343_POLGL</name>
<dbReference type="SUPFAM" id="SSF117281">
    <property type="entry name" value="Kelch motif"/>
    <property type="match status" value="1"/>
</dbReference>
<dbReference type="Gene3D" id="3.10.20.90">
    <property type="entry name" value="Phosphatidylinositol 3-kinase Catalytic Subunit, Chain A, domain 1"/>
    <property type="match status" value="1"/>
</dbReference>
<feature type="non-terminal residue" evidence="4">
    <location>
        <position position="838"/>
    </location>
</feature>
<dbReference type="InterPro" id="IPR015915">
    <property type="entry name" value="Kelch-typ_b-propeller"/>
</dbReference>
<evidence type="ECO:0000313" key="4">
    <source>
        <dbReference type="EMBL" id="CAE8595429.1"/>
    </source>
</evidence>
<evidence type="ECO:0000313" key="5">
    <source>
        <dbReference type="Proteomes" id="UP000654075"/>
    </source>
</evidence>
<dbReference type="PANTHER" id="PTHR46647:SF1">
    <property type="entry name" value="RAB9 EFFECTOR PROTEIN WITH KELCH MOTIFS"/>
    <property type="match status" value="1"/>
</dbReference>
<feature type="compositionally biased region" description="Low complexity" evidence="3">
    <location>
        <begin position="624"/>
        <end position="654"/>
    </location>
</feature>
<dbReference type="AlphaFoldDB" id="A0A813E343"/>
<feature type="compositionally biased region" description="Basic and acidic residues" evidence="3">
    <location>
        <begin position="606"/>
        <end position="623"/>
    </location>
</feature>
<dbReference type="EMBL" id="CAJNNV010007830">
    <property type="protein sequence ID" value="CAE8595429.1"/>
    <property type="molecule type" value="Genomic_DNA"/>
</dbReference>
<dbReference type="InterPro" id="IPR052124">
    <property type="entry name" value="Rab9_kelch_effector"/>
</dbReference>
<proteinExistence type="predicted"/>
<evidence type="ECO:0000256" key="2">
    <source>
        <dbReference type="ARBA" id="ARBA00022737"/>
    </source>
</evidence>
<feature type="compositionally biased region" description="Polar residues" evidence="3">
    <location>
        <begin position="568"/>
        <end position="578"/>
    </location>
</feature>
<feature type="compositionally biased region" description="Low complexity" evidence="3">
    <location>
        <begin position="701"/>
        <end position="714"/>
    </location>
</feature>
<reference evidence="4" key="1">
    <citation type="submission" date="2021-02" db="EMBL/GenBank/DDBJ databases">
        <authorList>
            <person name="Dougan E. K."/>
            <person name="Rhodes N."/>
            <person name="Thang M."/>
            <person name="Chan C."/>
        </authorList>
    </citation>
    <scope>NUCLEOTIDE SEQUENCE</scope>
</reference>
<evidence type="ECO:0000256" key="1">
    <source>
        <dbReference type="ARBA" id="ARBA00022441"/>
    </source>
</evidence>
<keyword evidence="2" id="KW-0677">Repeat</keyword>
<sequence length="838" mass="88010">MEDDQENDHPVRNLVLSVCDLKQHGDIPSSRCGSQTVTMATRMYLHGGCDEKQAYGDLHLLEIEQMKWTELHTEGPAPGPRWAHTVEGYETELIVFGGIASEEAALLSDNPSRGPVAPPFMPGVAWGHGAGTTNSLHKLQTTSLKWEATNCVGSPPSPRCFHSACVADDKYVVFGGQGSIDYSQPLDDIHWLDLRNNQWTSPSVSGTLPSARFGHKMLLGPDDQLLVFGGSTSAAGPAWSSPLFQALNCYVDYDSVSIACDPPVADDENPREVAVKPVLHLGASPGPAPGPTAGDVVMAPAKPQSEVQPRPVPAAPSAGNSAGLDLDERRAREQEMAAKRQKKEEEKQRILAQSEENRKERFSERAVGSAAPSALPLLPQPVQAPVAQSVKLQLRCPQWSRTIVFTCFEPTSTLGDVRKCLREELISGVSSTGDGRLLEDAAQRQARVPPEETMILAESAPPRRKFVSAADMQLTLLAAGLCPSSALLLDAAPIGVVEAVAEVQDTHGSRGAGRMPAGNEDDESEEEDDEEQDDTDSEGDGMPGSGKGGGKATGSGTFGNGSKRNYGGSANANSSRPGGTQIGEGGQILGSGSDSAGNVLGAANPEEQRLAREARLAALERRGLASGSAGEGPPAPAAPAAASSERPAERPSASVASTGAPSAARSQAEVALHGKKKQDAEKQEILRRIAEERAERADRFGSAPAQQPAAAASAPKPPASSRPAGRAEPVLPSADAGRIKGQMGGGVNKAERAREREAILRNMEEDRQSKAERHVDAVVVAAAIATASELQDFPTSGVVRLQIRCATSGRTVTTTAFDSSSSLSSVRDFAAAELLSCV</sequence>
<keyword evidence="1" id="KW-0880">Kelch repeat</keyword>
<protein>
    <submittedName>
        <fullName evidence="4">Uncharacterized protein</fullName>
    </submittedName>
</protein>
<feature type="compositionally biased region" description="Basic and acidic residues" evidence="3">
    <location>
        <begin position="677"/>
        <end position="699"/>
    </location>
</feature>
<feature type="region of interest" description="Disordered" evidence="3">
    <location>
        <begin position="504"/>
        <end position="752"/>
    </location>
</feature>
<comment type="caution">
    <text evidence="4">The sequence shown here is derived from an EMBL/GenBank/DDBJ whole genome shotgun (WGS) entry which is preliminary data.</text>
</comment>
<feature type="compositionally biased region" description="Acidic residues" evidence="3">
    <location>
        <begin position="519"/>
        <end position="539"/>
    </location>
</feature>
<accession>A0A813E343</accession>
<dbReference type="PANTHER" id="PTHR46647">
    <property type="entry name" value="RAB9 EFFECTOR PROTEIN WITH KELCH MOTIFS"/>
    <property type="match status" value="1"/>
</dbReference>